<accession>A0A6M3LRM2</accession>
<dbReference type="EMBL" id="MT143548">
    <property type="protein sequence ID" value="QJA98046.1"/>
    <property type="molecule type" value="Genomic_DNA"/>
</dbReference>
<organism evidence="1">
    <name type="scientific">viral metagenome</name>
    <dbReference type="NCBI Taxonomy" id="1070528"/>
    <lineage>
        <taxon>unclassified sequences</taxon>
        <taxon>metagenomes</taxon>
        <taxon>organismal metagenomes</taxon>
    </lineage>
</organism>
<evidence type="ECO:0000313" key="1">
    <source>
        <dbReference type="EMBL" id="QJA98046.1"/>
    </source>
</evidence>
<reference evidence="1" key="1">
    <citation type="submission" date="2020-03" db="EMBL/GenBank/DDBJ databases">
        <title>The deep terrestrial virosphere.</title>
        <authorList>
            <person name="Holmfeldt K."/>
            <person name="Nilsson E."/>
            <person name="Simone D."/>
            <person name="Lopez-Fernandez M."/>
            <person name="Wu X."/>
            <person name="de Brujin I."/>
            <person name="Lundin D."/>
            <person name="Andersson A."/>
            <person name="Bertilsson S."/>
            <person name="Dopson M."/>
        </authorList>
    </citation>
    <scope>NUCLEOTIDE SEQUENCE</scope>
    <source>
        <strain evidence="1">MM415B05747</strain>
    </source>
</reference>
<proteinExistence type="predicted"/>
<sequence>MKYNVPNVSAVKWYRRWQYSNSKLLCYVGIHLWRYNNNGYTLEEWEECERCGKYK</sequence>
<name>A0A6M3LRM2_9ZZZZ</name>
<protein>
    <submittedName>
        <fullName evidence="1">Uncharacterized protein</fullName>
    </submittedName>
</protein>
<dbReference type="AlphaFoldDB" id="A0A6M3LRM2"/>
<gene>
    <name evidence="1" type="ORF">MM415B05747_0002</name>
</gene>